<dbReference type="EMBL" id="CAACVS010000016">
    <property type="protein sequence ID" value="VEU34039.1"/>
    <property type="molecule type" value="Genomic_DNA"/>
</dbReference>
<reference evidence="2 3" key="1">
    <citation type="submission" date="2019-01" db="EMBL/GenBank/DDBJ databases">
        <authorList>
            <person name="Ferrante I. M."/>
        </authorList>
    </citation>
    <scope>NUCLEOTIDE SEQUENCE [LARGE SCALE GENOMIC DNA]</scope>
    <source>
        <strain evidence="2 3">B856</strain>
    </source>
</reference>
<feature type="region of interest" description="Disordered" evidence="1">
    <location>
        <begin position="249"/>
        <end position="324"/>
    </location>
</feature>
<feature type="region of interest" description="Disordered" evidence="1">
    <location>
        <begin position="105"/>
        <end position="139"/>
    </location>
</feature>
<keyword evidence="3" id="KW-1185">Reference proteome</keyword>
<feature type="region of interest" description="Disordered" evidence="1">
    <location>
        <begin position="528"/>
        <end position="564"/>
    </location>
</feature>
<accession>A0A448YWG1</accession>
<dbReference type="AlphaFoldDB" id="A0A448YWG1"/>
<name>A0A448YWG1_9STRA</name>
<dbReference type="Proteomes" id="UP000291116">
    <property type="component" value="Unassembled WGS sequence"/>
</dbReference>
<feature type="compositionally biased region" description="Basic and acidic residues" evidence="1">
    <location>
        <begin position="535"/>
        <end position="550"/>
    </location>
</feature>
<feature type="compositionally biased region" description="Polar residues" evidence="1">
    <location>
        <begin position="8"/>
        <end position="23"/>
    </location>
</feature>
<feature type="compositionally biased region" description="Basic and acidic residues" evidence="1">
    <location>
        <begin position="249"/>
        <end position="264"/>
    </location>
</feature>
<feature type="region of interest" description="Disordered" evidence="1">
    <location>
        <begin position="1"/>
        <end position="37"/>
    </location>
</feature>
<feature type="compositionally biased region" description="Low complexity" evidence="1">
    <location>
        <begin position="110"/>
        <end position="120"/>
    </location>
</feature>
<organism evidence="2 3">
    <name type="scientific">Pseudo-nitzschia multistriata</name>
    <dbReference type="NCBI Taxonomy" id="183589"/>
    <lineage>
        <taxon>Eukaryota</taxon>
        <taxon>Sar</taxon>
        <taxon>Stramenopiles</taxon>
        <taxon>Ochrophyta</taxon>
        <taxon>Bacillariophyta</taxon>
        <taxon>Bacillariophyceae</taxon>
        <taxon>Bacillariophycidae</taxon>
        <taxon>Bacillariales</taxon>
        <taxon>Bacillariaceae</taxon>
        <taxon>Pseudo-nitzschia</taxon>
    </lineage>
</organism>
<dbReference type="OrthoDB" id="529273at2759"/>
<protein>
    <submittedName>
        <fullName evidence="2">Uncharacterized protein</fullName>
    </submittedName>
</protein>
<feature type="region of interest" description="Disordered" evidence="1">
    <location>
        <begin position="156"/>
        <end position="194"/>
    </location>
</feature>
<feature type="compositionally biased region" description="Low complexity" evidence="1">
    <location>
        <begin position="169"/>
        <end position="187"/>
    </location>
</feature>
<gene>
    <name evidence="2" type="ORF">PSNMU_V1.4_AUG-EV-PASAV3_0006320</name>
</gene>
<feature type="region of interest" description="Disordered" evidence="1">
    <location>
        <begin position="583"/>
        <end position="605"/>
    </location>
</feature>
<feature type="compositionally biased region" description="Basic and acidic residues" evidence="1">
    <location>
        <begin position="300"/>
        <end position="310"/>
    </location>
</feature>
<feature type="compositionally biased region" description="Polar residues" evidence="1">
    <location>
        <begin position="585"/>
        <end position="598"/>
    </location>
</feature>
<evidence type="ECO:0000313" key="3">
    <source>
        <dbReference type="Proteomes" id="UP000291116"/>
    </source>
</evidence>
<feature type="compositionally biased region" description="Low complexity" evidence="1">
    <location>
        <begin position="315"/>
        <end position="324"/>
    </location>
</feature>
<evidence type="ECO:0000256" key="1">
    <source>
        <dbReference type="SAM" id="MobiDB-lite"/>
    </source>
</evidence>
<proteinExistence type="predicted"/>
<evidence type="ECO:0000313" key="2">
    <source>
        <dbReference type="EMBL" id="VEU34039.1"/>
    </source>
</evidence>
<sequence>MRLMGKSSVRSFQGCNSDNTIDSQRQRQRQPPLSSVATARTARAKLCTFPTKSSGSWISGGIWAALFWCLYAVAQCGLLHVYHSAALRRSGVEIEIERERVVPGNARYTNGNSKSSNKSKSTNEQSRYKDKPPAPPTPDGIFNGYPIYKLRGAGSNFTGDDTSHSGDSPAPNHKNNANANANSTPANKRSSTSRPLYSQFHCAGETWKPPVFHRRSNTWHEESWKYRSCRFQFLCFDTEQQEYVLFLDPNEHPDTNHEHIEHISRQQQQQQQRNPRSESGTKTETMPHHPNPSLQKILRKQREQVEAQERKAKRVNANAKANSADIQGKKKPLLPLSFKQPSLFDDTSTVYRNLTSIVDGKGDVTVGDVINGKHYGVSIGSMNGKWGLVDGQRLKWFPRIEWGGVPLDVDVYTLPSSVVVVPFHSLSASNPGHLVWDDFLPMYTLLDMFGLLHTIGGDDDETGGANSDKANNTPPDLLPIRYILPPGPTGDARGLWAGCDWLDSRAQECHAMLQKFGTLLGTRRSYKTHGFSQQDTEKTRDGVDASKSERSNTPVLTASKMPKIPITTNRDVELRLRKDYDDNDWQQISQRNTNTNGDSPPLSPTQKRALVCARNGLAGFGAISDHGDGSRSHGWEENDYKVSYNQGRGGKLWDFRNFMIRNLYGENNANSNGSNFVENENATAIVRTTFVPAATASTTGIHERDPDRRRVEGITQGGKEEQRPYYIADSVFRGIEEIGGHQREQQQQNEWYPPASITEWGPDEPLVVLFSSLSSKTRRRDFVKEANDLRRVIAERSGPDDPQIIVETHKFSDYTLEKQIQMASRAAVFVTFCGGGAITASFLPKGASVQIYYNEKGGIRHNIDTQLPARLDWDFFNNAGYLHVQWLPVISIDKTRRQPHKTEPNTTTIPGSSGAAKNVPSDLIFGELRRIHRERKAFFLSGS</sequence>
<feature type="compositionally biased region" description="Basic and acidic residues" evidence="1">
    <location>
        <begin position="275"/>
        <end position="287"/>
    </location>
</feature>
<feature type="region of interest" description="Disordered" evidence="1">
    <location>
        <begin position="896"/>
        <end position="915"/>
    </location>
</feature>